<organism evidence="4 5">
    <name type="scientific">Hymenobacter edaphi</name>
    <dbReference type="NCBI Taxonomy" id="2211146"/>
    <lineage>
        <taxon>Bacteria</taxon>
        <taxon>Pseudomonadati</taxon>
        <taxon>Bacteroidota</taxon>
        <taxon>Cytophagia</taxon>
        <taxon>Cytophagales</taxon>
        <taxon>Hymenobacteraceae</taxon>
        <taxon>Hymenobacter</taxon>
    </lineage>
</organism>
<accession>A0A328BAL4</accession>
<dbReference type="Gene3D" id="2.130.10.130">
    <property type="entry name" value="Integrin alpha, N-terminal"/>
    <property type="match status" value="2"/>
</dbReference>
<evidence type="ECO:0000256" key="1">
    <source>
        <dbReference type="ARBA" id="ARBA00022729"/>
    </source>
</evidence>
<dbReference type="InterPro" id="IPR028994">
    <property type="entry name" value="Integrin_alpha_N"/>
</dbReference>
<dbReference type="RefSeq" id="WP_111479768.1">
    <property type="nucleotide sequence ID" value="NZ_QHKM01000007.1"/>
</dbReference>
<dbReference type="InterPro" id="IPR032812">
    <property type="entry name" value="SbsA_Ig"/>
</dbReference>
<evidence type="ECO:0000259" key="3">
    <source>
        <dbReference type="Pfam" id="PF13205"/>
    </source>
</evidence>
<proteinExistence type="predicted"/>
<comment type="caution">
    <text evidence="4">The sequence shown here is derived from an EMBL/GenBank/DDBJ whole genome shotgun (WGS) entry which is preliminary data.</text>
</comment>
<name>A0A328BAL4_9BACT</name>
<evidence type="ECO:0000313" key="5">
    <source>
        <dbReference type="Proteomes" id="UP000248553"/>
    </source>
</evidence>
<dbReference type="SUPFAM" id="SSF69318">
    <property type="entry name" value="Integrin alpha N-terminal domain"/>
    <property type="match status" value="1"/>
</dbReference>
<feature type="signal peptide" evidence="2">
    <location>
        <begin position="1"/>
        <end position="21"/>
    </location>
</feature>
<dbReference type="Pfam" id="PF13517">
    <property type="entry name" value="FG-GAP_3"/>
    <property type="match status" value="3"/>
</dbReference>
<dbReference type="EMBL" id="QHKM01000007">
    <property type="protein sequence ID" value="RAK64047.1"/>
    <property type="molecule type" value="Genomic_DNA"/>
</dbReference>
<dbReference type="OrthoDB" id="868906at2"/>
<sequence>MKKIWILTKAVMIGVAFSGQAQNLTVTSMSPARNATAAPVASNVNMGFNQVIGSSLTAIHMRVFSSRMGGQKAGTLSLDDTGSSLGFNPTQDFVPGEEVSVQVAGVGAGGSTLPPMIYQFTTAVSGSGNGYFVAPATNAEPAVGFLPLDIRLADVDGDGDLDLLTSTYGGFAATKVTVRINSGLNSGNFVAPATNAEVLTGNYTTNIATGDVNGDGTLDLVTANNDGWVGSGSVNVCLSTGAGAFSPAVSTAAIAVPGVSQVLLADIDADGDLDMLANGRDGITISRNNGAGVFGPAQLTSTAVAAGYMATGDVDADGDLDVVFVQGTATAGVALNNGTGTLTPAASVPIAQPVQMLLLADLDGDGDKDLLSTADLTFGNQSTASIRLNTGLNTGIFAAPPTNGDVAIGGGIAALGDLDRDGDLDLAVAKAGQTTVYLYFNTGLHSANFVAPSANARVTVGAGPNRLLLGDVDGDGDLDMLTTSFGPGSGNGNSVSVRLNRPQVLSTAGGASASALSFWPNPAKGWVRLRVPKASSEVQLLDQLGRRALTVPVSPGASEVTLPLQGLRGGLYTLRVGTVTGKLLVE</sequence>
<evidence type="ECO:0000256" key="2">
    <source>
        <dbReference type="SAM" id="SignalP"/>
    </source>
</evidence>
<protein>
    <recommendedName>
        <fullName evidence="3">SbsA Ig-like domain-containing protein</fullName>
    </recommendedName>
</protein>
<gene>
    <name evidence="4" type="ORF">DLM85_19070</name>
</gene>
<reference evidence="5" key="1">
    <citation type="submission" date="2018-05" db="EMBL/GenBank/DDBJ databases">
        <authorList>
            <person name="Nie L."/>
        </authorList>
    </citation>
    <scope>NUCLEOTIDE SEQUENCE [LARGE SCALE GENOMIC DNA]</scope>
    <source>
        <strain evidence="5">NL</strain>
    </source>
</reference>
<keyword evidence="1 2" id="KW-0732">Signal</keyword>
<feature type="domain" description="SbsA Ig-like" evidence="3">
    <location>
        <begin position="23"/>
        <end position="105"/>
    </location>
</feature>
<dbReference type="Proteomes" id="UP000248553">
    <property type="component" value="Unassembled WGS sequence"/>
</dbReference>
<dbReference type="AlphaFoldDB" id="A0A328BAL4"/>
<dbReference type="PANTHER" id="PTHR46580:SF4">
    <property type="entry name" value="ATP_GTP-BINDING PROTEIN"/>
    <property type="match status" value="1"/>
</dbReference>
<dbReference type="InterPro" id="IPR013517">
    <property type="entry name" value="FG-GAP"/>
</dbReference>
<evidence type="ECO:0000313" key="4">
    <source>
        <dbReference type="EMBL" id="RAK64047.1"/>
    </source>
</evidence>
<dbReference type="Pfam" id="PF13205">
    <property type="entry name" value="Big_5"/>
    <property type="match status" value="1"/>
</dbReference>
<feature type="chain" id="PRO_5016253419" description="SbsA Ig-like domain-containing protein" evidence="2">
    <location>
        <begin position="22"/>
        <end position="586"/>
    </location>
</feature>
<keyword evidence="5" id="KW-1185">Reference proteome</keyword>
<dbReference type="PANTHER" id="PTHR46580">
    <property type="entry name" value="SENSOR KINASE-RELATED"/>
    <property type="match status" value="1"/>
</dbReference>